<evidence type="ECO:0000256" key="2">
    <source>
        <dbReference type="ARBA" id="ARBA00009142"/>
    </source>
</evidence>
<evidence type="ECO:0000256" key="7">
    <source>
        <dbReference type="ARBA" id="ARBA00023136"/>
    </source>
</evidence>
<dbReference type="PANTHER" id="PTHR30269:SF32">
    <property type="entry name" value="MEMBRANE TRANSPORTER PROTEIN-RELATED"/>
    <property type="match status" value="1"/>
</dbReference>
<evidence type="ECO:0000313" key="10">
    <source>
        <dbReference type="Proteomes" id="UP001210720"/>
    </source>
</evidence>
<keyword evidence="5 8" id="KW-0812">Transmembrane</keyword>
<evidence type="ECO:0000256" key="3">
    <source>
        <dbReference type="ARBA" id="ARBA00022448"/>
    </source>
</evidence>
<evidence type="ECO:0000256" key="4">
    <source>
        <dbReference type="ARBA" id="ARBA00022475"/>
    </source>
</evidence>
<reference evidence="9 10" key="1">
    <citation type="submission" date="2023-01" db="EMBL/GenBank/DDBJ databases">
        <title>Thalassococcus onchidii sp. nov., isolated from a marine invertebrate from the South China Sea.</title>
        <authorList>
            <person name="Xu S."/>
            <person name="Liu Z."/>
            <person name="Xu Y."/>
        </authorList>
    </citation>
    <scope>NUCLEOTIDE SEQUENCE [LARGE SCALE GENOMIC DNA]</scope>
    <source>
        <strain evidence="9 10">KCTC 32084</strain>
    </source>
</reference>
<keyword evidence="6 8" id="KW-1133">Transmembrane helix</keyword>
<evidence type="ECO:0000256" key="6">
    <source>
        <dbReference type="ARBA" id="ARBA00022989"/>
    </source>
</evidence>
<sequence length="248" mass="26605">MPPIDDAFVLVFAVFLFAGAVKGTLGIGLPTISVGLMSQFLPPQTAIALVVFPIILSNIWQVFREKAGWQTVRKYWILMATLACSLWLTTQVSAGLSSEALLVAIGVAIVIFAASSLIGRPPQIPDRHDRIAQTAAGLSAGVLGGFTSIWSPPFVTYLVARRTDADEFVRATGWFILIGGVPLAIGFWQTGLLNGATAPLSLAMVVPSLIGFALGERLRGKLSPDGFRKAILWMFLIMGLNLIRRALV</sequence>
<dbReference type="RefSeq" id="WP_271432063.1">
    <property type="nucleotide sequence ID" value="NZ_JAQIOY010000002.1"/>
</dbReference>
<evidence type="ECO:0000313" key="9">
    <source>
        <dbReference type="EMBL" id="MDA7424717.1"/>
    </source>
</evidence>
<gene>
    <name evidence="9" type="ORF">PFY00_08275</name>
</gene>
<feature type="transmembrane region" description="Helical" evidence="8">
    <location>
        <begin position="45"/>
        <end position="63"/>
    </location>
</feature>
<evidence type="ECO:0000256" key="5">
    <source>
        <dbReference type="ARBA" id="ARBA00022692"/>
    </source>
</evidence>
<keyword evidence="10" id="KW-1185">Reference proteome</keyword>
<feature type="transmembrane region" description="Helical" evidence="8">
    <location>
        <begin position="100"/>
        <end position="119"/>
    </location>
</feature>
<accession>A0ABT4XRY4</accession>
<comment type="subcellular location">
    <subcellularLocation>
        <location evidence="1 8">Cell membrane</location>
        <topology evidence="1 8">Multi-pass membrane protein</topology>
    </subcellularLocation>
</comment>
<dbReference type="PANTHER" id="PTHR30269">
    <property type="entry name" value="TRANSMEMBRANE PROTEIN YFCA"/>
    <property type="match status" value="1"/>
</dbReference>
<comment type="caution">
    <text evidence="9">The sequence shown here is derived from an EMBL/GenBank/DDBJ whole genome shotgun (WGS) entry which is preliminary data.</text>
</comment>
<keyword evidence="3" id="KW-0813">Transport</keyword>
<dbReference type="InterPro" id="IPR052017">
    <property type="entry name" value="TSUP"/>
</dbReference>
<dbReference type="Proteomes" id="UP001210720">
    <property type="component" value="Unassembled WGS sequence"/>
</dbReference>
<feature type="transmembrane region" description="Helical" evidence="8">
    <location>
        <begin position="226"/>
        <end position="243"/>
    </location>
</feature>
<dbReference type="EMBL" id="JAQIOY010000002">
    <property type="protein sequence ID" value="MDA7424717.1"/>
    <property type="molecule type" value="Genomic_DNA"/>
</dbReference>
<feature type="transmembrane region" description="Helical" evidence="8">
    <location>
        <begin position="131"/>
        <end position="151"/>
    </location>
</feature>
<protein>
    <recommendedName>
        <fullName evidence="8">Probable membrane transporter protein</fullName>
    </recommendedName>
</protein>
<dbReference type="Pfam" id="PF01925">
    <property type="entry name" value="TauE"/>
    <property type="match status" value="1"/>
</dbReference>
<proteinExistence type="inferred from homology"/>
<evidence type="ECO:0000256" key="8">
    <source>
        <dbReference type="RuleBase" id="RU363041"/>
    </source>
</evidence>
<comment type="similarity">
    <text evidence="2 8">Belongs to the 4-toluene sulfonate uptake permease (TSUP) (TC 2.A.102) family.</text>
</comment>
<organism evidence="9 10">
    <name type="scientific">Thalassococcus lentus</name>
    <dbReference type="NCBI Taxonomy" id="1210524"/>
    <lineage>
        <taxon>Bacteria</taxon>
        <taxon>Pseudomonadati</taxon>
        <taxon>Pseudomonadota</taxon>
        <taxon>Alphaproteobacteria</taxon>
        <taxon>Rhodobacterales</taxon>
        <taxon>Roseobacteraceae</taxon>
        <taxon>Thalassococcus</taxon>
    </lineage>
</organism>
<feature type="transmembrane region" description="Helical" evidence="8">
    <location>
        <begin position="75"/>
        <end position="94"/>
    </location>
</feature>
<evidence type="ECO:0000256" key="1">
    <source>
        <dbReference type="ARBA" id="ARBA00004651"/>
    </source>
</evidence>
<keyword evidence="4 8" id="KW-1003">Cell membrane</keyword>
<name>A0ABT4XRY4_9RHOB</name>
<feature type="transmembrane region" description="Helical" evidence="8">
    <location>
        <begin position="195"/>
        <end position="214"/>
    </location>
</feature>
<dbReference type="InterPro" id="IPR002781">
    <property type="entry name" value="TM_pro_TauE-like"/>
</dbReference>
<keyword evidence="7 8" id="KW-0472">Membrane</keyword>
<feature type="transmembrane region" description="Helical" evidence="8">
    <location>
        <begin position="171"/>
        <end position="188"/>
    </location>
</feature>